<name>A0AAX2IS96_9FLAO</name>
<accession>A0AAX2IS96</accession>
<dbReference type="RefSeq" id="WP_079467255.1">
    <property type="nucleotide sequence ID" value="NZ_CP033934.1"/>
</dbReference>
<dbReference type="Proteomes" id="UP000190669">
    <property type="component" value="Unassembled WGS sequence"/>
</dbReference>
<dbReference type="Proteomes" id="UP000251937">
    <property type="component" value="Unassembled WGS sequence"/>
</dbReference>
<organism evidence="2 4">
    <name type="scientific">Chryseobacterium balustinum</name>
    <dbReference type="NCBI Taxonomy" id="246"/>
    <lineage>
        <taxon>Bacteria</taxon>
        <taxon>Pseudomonadati</taxon>
        <taxon>Bacteroidota</taxon>
        <taxon>Flavobacteriia</taxon>
        <taxon>Flavobacteriales</taxon>
        <taxon>Weeksellaceae</taxon>
        <taxon>Chryseobacterium group</taxon>
        <taxon>Chryseobacterium</taxon>
    </lineage>
</organism>
<sequence>MKKDRRKTNLKKRWHEETYEELYGKVIKNLKLNHEGVQYGTVQAIREAENNWGVLGMAGETAAFIMAEGLIPTSPSSKGSKKPYSSSGHYNNMSALRNGVYEMDDVAIFSFKGDVGNGTPEMIIYGRLEPTGKHLDLNVDIIPRSVMEGTLTLEQSYIKYKNKVGIKPYRSYIENWAKNKGYKSIRYYNERSTGPATGRMQSSKRYKL</sequence>
<protein>
    <submittedName>
        <fullName evidence="2">Uncharacterized protein</fullName>
    </submittedName>
</protein>
<comment type="caution">
    <text evidence="2">The sequence shown here is derived from an EMBL/GenBank/DDBJ whole genome shotgun (WGS) entry which is preliminary data.</text>
</comment>
<dbReference type="AlphaFoldDB" id="A0AAX2IS96"/>
<reference evidence="1 3" key="1">
    <citation type="submission" date="2017-02" db="EMBL/GenBank/DDBJ databases">
        <authorList>
            <person name="Varghese N."/>
            <person name="Submissions S."/>
        </authorList>
    </citation>
    <scope>NUCLEOTIDE SEQUENCE [LARGE SCALE GENOMIC DNA]</scope>
    <source>
        <strain evidence="1 3">DSM 16775</strain>
    </source>
</reference>
<evidence type="ECO:0000313" key="2">
    <source>
        <dbReference type="EMBL" id="SQA92555.1"/>
    </source>
</evidence>
<evidence type="ECO:0000313" key="1">
    <source>
        <dbReference type="EMBL" id="SKC13141.1"/>
    </source>
</evidence>
<dbReference type="KEGG" id="cbp:EB354_03805"/>
<evidence type="ECO:0000313" key="3">
    <source>
        <dbReference type="Proteomes" id="UP000190669"/>
    </source>
</evidence>
<reference evidence="2 4" key="2">
    <citation type="submission" date="2018-06" db="EMBL/GenBank/DDBJ databases">
        <authorList>
            <consortium name="Pathogen Informatics"/>
            <person name="Doyle S."/>
        </authorList>
    </citation>
    <scope>NUCLEOTIDE SEQUENCE [LARGE SCALE GENOMIC DNA]</scope>
    <source>
        <strain evidence="2 4">NCTC11212</strain>
    </source>
</reference>
<proteinExistence type="predicted"/>
<dbReference type="EMBL" id="FUZE01000044">
    <property type="protein sequence ID" value="SKC13141.1"/>
    <property type="molecule type" value="Genomic_DNA"/>
</dbReference>
<gene>
    <name evidence="2" type="ORF">NCTC11212_04130</name>
    <name evidence="1" type="ORF">SAMN05421800_14412</name>
</gene>
<dbReference type="EMBL" id="UAVR01000024">
    <property type="protein sequence ID" value="SQA92555.1"/>
    <property type="molecule type" value="Genomic_DNA"/>
</dbReference>
<evidence type="ECO:0000313" key="4">
    <source>
        <dbReference type="Proteomes" id="UP000251937"/>
    </source>
</evidence>
<keyword evidence="3" id="KW-1185">Reference proteome</keyword>